<dbReference type="EMBL" id="CAJNJA010018781">
    <property type="protein sequence ID" value="CAE7431173.1"/>
    <property type="molecule type" value="Genomic_DNA"/>
</dbReference>
<protein>
    <submittedName>
        <fullName evidence="2">Uncharacterized protein</fullName>
    </submittedName>
</protein>
<dbReference type="Proteomes" id="UP000601435">
    <property type="component" value="Unassembled WGS sequence"/>
</dbReference>
<organism evidence="2 3">
    <name type="scientific">Symbiodinium necroappetens</name>
    <dbReference type="NCBI Taxonomy" id="1628268"/>
    <lineage>
        <taxon>Eukaryota</taxon>
        <taxon>Sar</taxon>
        <taxon>Alveolata</taxon>
        <taxon>Dinophyceae</taxon>
        <taxon>Suessiales</taxon>
        <taxon>Symbiodiniaceae</taxon>
        <taxon>Symbiodinium</taxon>
    </lineage>
</organism>
<evidence type="ECO:0000313" key="2">
    <source>
        <dbReference type="EMBL" id="CAE7431173.1"/>
    </source>
</evidence>
<feature type="non-terminal residue" evidence="2">
    <location>
        <position position="144"/>
    </location>
</feature>
<name>A0A812RE08_9DINO</name>
<accession>A0A812RE08</accession>
<reference evidence="2" key="1">
    <citation type="submission" date="2021-02" db="EMBL/GenBank/DDBJ databases">
        <authorList>
            <person name="Dougan E. K."/>
            <person name="Rhodes N."/>
            <person name="Thang M."/>
            <person name="Chan C."/>
        </authorList>
    </citation>
    <scope>NUCLEOTIDE SEQUENCE</scope>
</reference>
<gene>
    <name evidence="2" type="ORF">SNEC2469_LOCUS11841</name>
</gene>
<evidence type="ECO:0000256" key="1">
    <source>
        <dbReference type="SAM" id="MobiDB-lite"/>
    </source>
</evidence>
<comment type="caution">
    <text evidence="2">The sequence shown here is derived from an EMBL/GenBank/DDBJ whole genome shotgun (WGS) entry which is preliminary data.</text>
</comment>
<dbReference type="AlphaFoldDB" id="A0A812RE08"/>
<sequence length="144" mass="16256">DRLTTYIQQIWLQFPREMWPATGPDQAFLHYIRSLGLDNLGAVGGRQLLQRMGVIEADGGFVYRASMMIREHREEDPREAASEMTFGGPTRTRRVFSYAEYRLQSPAHTDYLEGALVQENGARGPHHATSPLHALQPRGCTVDS</sequence>
<evidence type="ECO:0000313" key="3">
    <source>
        <dbReference type="Proteomes" id="UP000601435"/>
    </source>
</evidence>
<keyword evidence="3" id="KW-1185">Reference proteome</keyword>
<feature type="region of interest" description="Disordered" evidence="1">
    <location>
        <begin position="121"/>
        <end position="144"/>
    </location>
</feature>
<proteinExistence type="predicted"/>